<gene>
    <name evidence="1" type="ORF">GCM10014715_57950</name>
</gene>
<dbReference type="EMBL" id="BNBC01000032">
    <property type="protein sequence ID" value="GHE94164.1"/>
    <property type="molecule type" value="Genomic_DNA"/>
</dbReference>
<organism evidence="1 2">
    <name type="scientific">Streptomyces spiralis</name>
    <dbReference type="NCBI Taxonomy" id="66376"/>
    <lineage>
        <taxon>Bacteria</taxon>
        <taxon>Bacillati</taxon>
        <taxon>Actinomycetota</taxon>
        <taxon>Actinomycetes</taxon>
        <taxon>Kitasatosporales</taxon>
        <taxon>Streptomycetaceae</taxon>
        <taxon>Streptomyces</taxon>
    </lineage>
</organism>
<proteinExistence type="predicted"/>
<evidence type="ECO:0000313" key="2">
    <source>
        <dbReference type="Proteomes" id="UP000641386"/>
    </source>
</evidence>
<dbReference type="AlphaFoldDB" id="A0A919DZI6"/>
<name>A0A919DZI6_9ACTN</name>
<protein>
    <submittedName>
        <fullName evidence="1">Uncharacterized protein</fullName>
    </submittedName>
</protein>
<sequence length="59" mass="6366">MRTPAYERRSHRSGRTDGARMIGLALDVTAEEVWRAAACGPLPGSVRNEHGPGPHFAVP</sequence>
<comment type="caution">
    <text evidence="1">The sequence shown here is derived from an EMBL/GenBank/DDBJ whole genome shotgun (WGS) entry which is preliminary data.</text>
</comment>
<reference evidence="1" key="2">
    <citation type="submission" date="2020-09" db="EMBL/GenBank/DDBJ databases">
        <authorList>
            <person name="Sun Q."/>
            <person name="Ohkuma M."/>
        </authorList>
    </citation>
    <scope>NUCLEOTIDE SEQUENCE</scope>
    <source>
        <strain evidence="1">JCM 3302</strain>
    </source>
</reference>
<keyword evidence="2" id="KW-1185">Reference proteome</keyword>
<evidence type="ECO:0000313" key="1">
    <source>
        <dbReference type="EMBL" id="GHE94164.1"/>
    </source>
</evidence>
<dbReference type="Proteomes" id="UP000641386">
    <property type="component" value="Unassembled WGS sequence"/>
</dbReference>
<accession>A0A919DZI6</accession>
<reference evidence="1" key="1">
    <citation type="journal article" date="2014" name="Int. J. Syst. Evol. Microbiol.">
        <title>Complete genome sequence of Corynebacterium casei LMG S-19264T (=DSM 44701T), isolated from a smear-ripened cheese.</title>
        <authorList>
            <consortium name="US DOE Joint Genome Institute (JGI-PGF)"/>
            <person name="Walter F."/>
            <person name="Albersmeier A."/>
            <person name="Kalinowski J."/>
            <person name="Ruckert C."/>
        </authorList>
    </citation>
    <scope>NUCLEOTIDE SEQUENCE</scope>
    <source>
        <strain evidence="1">JCM 3302</strain>
    </source>
</reference>